<feature type="signal peptide" evidence="1">
    <location>
        <begin position="1"/>
        <end position="30"/>
    </location>
</feature>
<proteinExistence type="predicted"/>
<accession>A0AAD9AZZ9</accession>
<dbReference type="AlphaFoldDB" id="A0AAD9AZZ9"/>
<evidence type="ECO:0000313" key="3">
    <source>
        <dbReference type="Proteomes" id="UP001243330"/>
    </source>
</evidence>
<evidence type="ECO:0000313" key="2">
    <source>
        <dbReference type="EMBL" id="KAK1856687.1"/>
    </source>
</evidence>
<name>A0AAD9AZZ9_9PEZI</name>
<reference evidence="2" key="1">
    <citation type="submission" date="2023-01" db="EMBL/GenBank/DDBJ databases">
        <title>Colletotrichum chrysophilum M932 genome sequence.</title>
        <authorList>
            <person name="Baroncelli R."/>
        </authorList>
    </citation>
    <scope>NUCLEOTIDE SEQUENCE</scope>
    <source>
        <strain evidence="2">M932</strain>
    </source>
</reference>
<protein>
    <recommendedName>
        <fullName evidence="4">Secreted protein</fullName>
    </recommendedName>
</protein>
<comment type="caution">
    <text evidence="2">The sequence shown here is derived from an EMBL/GenBank/DDBJ whole genome shotgun (WGS) entry which is preliminary data.</text>
</comment>
<sequence length="111" mass="12298">MAWRNRACLGRISLILRLVILRCLSAQAESDATNAHSRPNSRSPAMRHTRRLVRTVSPVRHQQVGSAPTQAVQDGWQANMVVDRARGLGSGSRAVWYVASHDVGRVGRMSR</sequence>
<dbReference type="Proteomes" id="UP001243330">
    <property type="component" value="Unassembled WGS sequence"/>
</dbReference>
<feature type="chain" id="PRO_5041989444" description="Secreted protein" evidence="1">
    <location>
        <begin position="31"/>
        <end position="111"/>
    </location>
</feature>
<gene>
    <name evidence="2" type="ORF">CCHR01_00657</name>
</gene>
<keyword evidence="1" id="KW-0732">Signal</keyword>
<evidence type="ECO:0000256" key="1">
    <source>
        <dbReference type="SAM" id="SignalP"/>
    </source>
</evidence>
<organism evidence="2 3">
    <name type="scientific">Colletotrichum chrysophilum</name>
    <dbReference type="NCBI Taxonomy" id="1836956"/>
    <lineage>
        <taxon>Eukaryota</taxon>
        <taxon>Fungi</taxon>
        <taxon>Dikarya</taxon>
        <taxon>Ascomycota</taxon>
        <taxon>Pezizomycotina</taxon>
        <taxon>Sordariomycetes</taxon>
        <taxon>Hypocreomycetidae</taxon>
        <taxon>Glomerellales</taxon>
        <taxon>Glomerellaceae</taxon>
        <taxon>Colletotrichum</taxon>
        <taxon>Colletotrichum gloeosporioides species complex</taxon>
    </lineage>
</organism>
<keyword evidence="3" id="KW-1185">Reference proteome</keyword>
<evidence type="ECO:0008006" key="4">
    <source>
        <dbReference type="Google" id="ProtNLM"/>
    </source>
</evidence>
<dbReference type="EMBL" id="JAQOWY010000006">
    <property type="protein sequence ID" value="KAK1856687.1"/>
    <property type="molecule type" value="Genomic_DNA"/>
</dbReference>